<evidence type="ECO:0000313" key="9">
    <source>
        <dbReference type="EMBL" id="KDO34443.1"/>
    </source>
</evidence>
<feature type="transmembrane region" description="Helical" evidence="7">
    <location>
        <begin position="456"/>
        <end position="476"/>
    </location>
</feature>
<comment type="similarity">
    <text evidence="6">Belongs to the major facilitator superfamily. Spinster (TC 2.A.1.49) family.</text>
</comment>
<dbReference type="GO" id="GO:0022857">
    <property type="term" value="F:transmembrane transporter activity"/>
    <property type="evidence" value="ECO:0007669"/>
    <property type="project" value="InterPro"/>
</dbReference>
<evidence type="ECO:0000256" key="7">
    <source>
        <dbReference type="SAM" id="Phobius"/>
    </source>
</evidence>
<keyword evidence="3 7" id="KW-0812">Transmembrane</keyword>
<feature type="domain" description="Major facilitator superfamily (MFS) profile" evidence="8">
    <location>
        <begin position="10"/>
        <end position="486"/>
    </location>
</feature>
<dbReference type="PROSITE" id="PS50850">
    <property type="entry name" value="MFS"/>
    <property type="match status" value="1"/>
</dbReference>
<keyword evidence="5 7" id="KW-0472">Membrane</keyword>
<feature type="transmembrane region" description="Helical" evidence="7">
    <location>
        <begin position="82"/>
        <end position="102"/>
    </location>
</feature>
<comment type="subcellular location">
    <subcellularLocation>
        <location evidence="1">Membrane</location>
        <topology evidence="1">Multi-pass membrane protein</topology>
    </subcellularLocation>
</comment>
<keyword evidence="2" id="KW-0813">Transport</keyword>
<dbReference type="InterPro" id="IPR020846">
    <property type="entry name" value="MFS_dom"/>
</dbReference>
<accession>A0A067CV91</accession>
<feature type="transmembrane region" description="Helical" evidence="7">
    <location>
        <begin position="108"/>
        <end position="132"/>
    </location>
</feature>
<dbReference type="GO" id="GO:0016020">
    <property type="term" value="C:membrane"/>
    <property type="evidence" value="ECO:0007669"/>
    <property type="project" value="UniProtKB-SubCell"/>
</dbReference>
<feature type="transmembrane region" description="Helical" evidence="7">
    <location>
        <begin position="361"/>
        <end position="386"/>
    </location>
</feature>
<organism evidence="9 10">
    <name type="scientific">Saprolegnia parasitica (strain CBS 223.65)</name>
    <dbReference type="NCBI Taxonomy" id="695850"/>
    <lineage>
        <taxon>Eukaryota</taxon>
        <taxon>Sar</taxon>
        <taxon>Stramenopiles</taxon>
        <taxon>Oomycota</taxon>
        <taxon>Saprolegniomycetes</taxon>
        <taxon>Saprolegniales</taxon>
        <taxon>Saprolegniaceae</taxon>
        <taxon>Saprolegnia</taxon>
    </lineage>
</organism>
<dbReference type="VEuPathDB" id="FungiDB:SPRG_01577"/>
<dbReference type="EMBL" id="KK583191">
    <property type="protein sequence ID" value="KDO34443.1"/>
    <property type="molecule type" value="Genomic_DNA"/>
</dbReference>
<feature type="transmembrane region" description="Helical" evidence="7">
    <location>
        <begin position="292"/>
        <end position="314"/>
    </location>
</feature>
<evidence type="ECO:0000256" key="2">
    <source>
        <dbReference type="ARBA" id="ARBA00022448"/>
    </source>
</evidence>
<dbReference type="KEGG" id="spar:SPRG_01577"/>
<feature type="transmembrane region" description="Helical" evidence="7">
    <location>
        <begin position="144"/>
        <end position="163"/>
    </location>
</feature>
<evidence type="ECO:0000256" key="5">
    <source>
        <dbReference type="ARBA" id="ARBA00023136"/>
    </source>
</evidence>
<protein>
    <recommendedName>
        <fullName evidence="8">Major facilitator superfamily (MFS) profile domain-containing protein</fullName>
    </recommendedName>
</protein>
<dbReference type="GeneID" id="24124159"/>
<keyword evidence="10" id="KW-1185">Reference proteome</keyword>
<evidence type="ECO:0000256" key="6">
    <source>
        <dbReference type="ARBA" id="ARBA00024338"/>
    </source>
</evidence>
<evidence type="ECO:0000256" key="1">
    <source>
        <dbReference type="ARBA" id="ARBA00004141"/>
    </source>
</evidence>
<reference evidence="9 10" key="1">
    <citation type="journal article" date="2013" name="PLoS Genet.">
        <title>Distinctive expansion of potential virulence genes in the genome of the oomycete fish pathogen Saprolegnia parasitica.</title>
        <authorList>
            <person name="Jiang R.H."/>
            <person name="de Bruijn I."/>
            <person name="Haas B.J."/>
            <person name="Belmonte R."/>
            <person name="Lobach L."/>
            <person name="Christie J."/>
            <person name="van den Ackerveken G."/>
            <person name="Bottin A."/>
            <person name="Bulone V."/>
            <person name="Diaz-Moreno S.M."/>
            <person name="Dumas B."/>
            <person name="Fan L."/>
            <person name="Gaulin E."/>
            <person name="Govers F."/>
            <person name="Grenville-Briggs L.J."/>
            <person name="Horner N.R."/>
            <person name="Levin J.Z."/>
            <person name="Mammella M."/>
            <person name="Meijer H.J."/>
            <person name="Morris P."/>
            <person name="Nusbaum C."/>
            <person name="Oome S."/>
            <person name="Phillips A.J."/>
            <person name="van Rooyen D."/>
            <person name="Rzeszutek E."/>
            <person name="Saraiva M."/>
            <person name="Secombes C.J."/>
            <person name="Seidl M.F."/>
            <person name="Snel B."/>
            <person name="Stassen J.H."/>
            <person name="Sykes S."/>
            <person name="Tripathy S."/>
            <person name="van den Berg H."/>
            <person name="Vega-Arreguin J.C."/>
            <person name="Wawra S."/>
            <person name="Young S.K."/>
            <person name="Zeng Q."/>
            <person name="Dieguez-Uribeondo J."/>
            <person name="Russ C."/>
            <person name="Tyler B.M."/>
            <person name="van West P."/>
        </authorList>
    </citation>
    <scope>NUCLEOTIDE SEQUENCE [LARGE SCALE GENOMIC DNA]</scope>
    <source>
        <strain evidence="9 10">CBS 223.65</strain>
    </source>
</reference>
<dbReference type="PANTHER" id="PTHR23505">
    <property type="entry name" value="SPINSTER"/>
    <property type="match status" value="1"/>
</dbReference>
<dbReference type="InterPro" id="IPR044770">
    <property type="entry name" value="MFS_spinster-like"/>
</dbReference>
<dbReference type="Pfam" id="PF07690">
    <property type="entry name" value="MFS_1"/>
    <property type="match status" value="1"/>
</dbReference>
<feature type="transmembrane region" description="Helical" evidence="7">
    <location>
        <begin position="335"/>
        <end position="355"/>
    </location>
</feature>
<dbReference type="InterPro" id="IPR011701">
    <property type="entry name" value="MFS"/>
</dbReference>
<gene>
    <name evidence="9" type="ORF">SPRG_01577</name>
</gene>
<dbReference type="Proteomes" id="UP000030745">
    <property type="component" value="Unassembled WGS sequence"/>
</dbReference>
<dbReference type="OrthoDB" id="6770063at2759"/>
<dbReference type="SUPFAM" id="SSF103473">
    <property type="entry name" value="MFS general substrate transporter"/>
    <property type="match status" value="1"/>
</dbReference>
<evidence type="ECO:0000313" key="10">
    <source>
        <dbReference type="Proteomes" id="UP000030745"/>
    </source>
</evidence>
<dbReference type="OMA" id="MNGMIAF"/>
<dbReference type="RefSeq" id="XP_012195173.1">
    <property type="nucleotide sequence ID" value="XM_012339783.1"/>
</dbReference>
<proteinExistence type="inferred from homology"/>
<name>A0A067CV91_SAPPC</name>
<dbReference type="Gene3D" id="1.20.1250.20">
    <property type="entry name" value="MFS general substrate transporter like domains"/>
    <property type="match status" value="1"/>
</dbReference>
<evidence type="ECO:0000259" key="8">
    <source>
        <dbReference type="PROSITE" id="PS50850"/>
    </source>
</evidence>
<dbReference type="PANTHER" id="PTHR23505:SF79">
    <property type="entry name" value="PROTEIN SPINSTER"/>
    <property type="match status" value="1"/>
</dbReference>
<evidence type="ECO:0000256" key="3">
    <source>
        <dbReference type="ARBA" id="ARBA00022692"/>
    </source>
</evidence>
<feature type="transmembrane region" description="Helical" evidence="7">
    <location>
        <begin position="398"/>
        <end position="420"/>
    </location>
</feature>
<keyword evidence="4 7" id="KW-1133">Transmembrane helix</keyword>
<sequence>MAIQLGASAIFGMLCFVNLLNCIDRGIIPGAPIEFQGFIQRTHNVSSDSVSIYIGLLQSIFIGSYSIFICVFGYLSMTRKPFQLMAISLFVWILSIVMCGLAKPLDSFYLLLFGRLISGIGEASFHATAPPFIDEFAPPAKRTLWLGCYYATFSIGQALGFSYGSVTARTVGWDYGFYLTAVLMVPVVYACYAWIPAFFDKPLALYASNENDDDSSNMQISTPTSPVLLADVQPTAKAPPVATSFLQEAWTIVRNPVFLGATLGLAAFTFTMNGMIAFAPAILIGYELMGESIASTAFGGIVVLAGLMGSPLSGYVQDRLCAGRAHDRFFRLQRAAAQMAALISTGVALLFVSVACMQAKVGFFVFLFGGFLCVFGTQTVTTIVLLMSVDQAQRGFAMGLSTFLLHLFGDVPAGVVLGALKDKWAPHCGSKIDANGKDVLDPECHMDKEGLRYTLAFAYGWLLWTVLCYVFVLVVACKWYRAARTKADASLRCGSMG</sequence>
<feature type="transmembrane region" description="Helical" evidence="7">
    <location>
        <begin position="257"/>
        <end position="286"/>
    </location>
</feature>
<feature type="transmembrane region" description="Helical" evidence="7">
    <location>
        <begin position="52"/>
        <end position="75"/>
    </location>
</feature>
<dbReference type="AlphaFoldDB" id="A0A067CV91"/>
<feature type="transmembrane region" description="Helical" evidence="7">
    <location>
        <begin position="175"/>
        <end position="195"/>
    </location>
</feature>
<evidence type="ECO:0000256" key="4">
    <source>
        <dbReference type="ARBA" id="ARBA00022989"/>
    </source>
</evidence>
<dbReference type="InterPro" id="IPR036259">
    <property type="entry name" value="MFS_trans_sf"/>
</dbReference>